<comment type="caution">
    <text evidence="2">The sequence shown here is derived from an EMBL/GenBank/DDBJ whole genome shotgun (WGS) entry which is preliminary data.</text>
</comment>
<sequence length="154" mass="16941">MPSIVRRVGDELQTIPKSSLLSGIEFSNDSNHRQPTMPSANAPAAANAERAARERETLRGSFRNDAGDSGPANAVRREQQDCMAVSGRIECPDRSEPIASPRACKDRREQKRMIVFASTPAFDARIRRARPTASAPAETASQCAFDSRLEVRMR</sequence>
<dbReference type="AlphaFoldDB" id="A0AA40UUC0"/>
<dbReference type="Proteomes" id="UP000070119">
    <property type="component" value="Chromosome 2"/>
</dbReference>
<evidence type="ECO:0000256" key="1">
    <source>
        <dbReference type="SAM" id="MobiDB-lite"/>
    </source>
</evidence>
<feature type="compositionally biased region" description="Polar residues" evidence="1">
    <location>
        <begin position="15"/>
        <end position="39"/>
    </location>
</feature>
<protein>
    <submittedName>
        <fullName evidence="2">Uncharacterized protein</fullName>
    </submittedName>
</protein>
<feature type="compositionally biased region" description="Low complexity" evidence="1">
    <location>
        <begin position="40"/>
        <end position="49"/>
    </location>
</feature>
<feature type="region of interest" description="Disordered" evidence="1">
    <location>
        <begin position="1"/>
        <end position="78"/>
    </location>
</feature>
<reference evidence="2 3" key="1">
    <citation type="submission" date="2015-11" db="EMBL/GenBank/DDBJ databases">
        <authorList>
            <person name="Sahl J."/>
            <person name="Wagner D."/>
            <person name="Keim P."/>
        </authorList>
    </citation>
    <scope>NUCLEOTIDE SEQUENCE [LARGE SCALE GENOMIC DNA]</scope>
    <source>
        <strain evidence="2 3">MSMB1157</strain>
    </source>
</reference>
<dbReference type="EMBL" id="LNJU01000005">
    <property type="protein sequence ID" value="KWZ52064.1"/>
    <property type="molecule type" value="Genomic_DNA"/>
</dbReference>
<gene>
    <name evidence="2" type="ORF">WK57_23275</name>
</gene>
<name>A0AA40UUC0_9BURK</name>
<organism evidence="2 3">
    <name type="scientific">Burkholderia ubonensis</name>
    <dbReference type="NCBI Taxonomy" id="101571"/>
    <lineage>
        <taxon>Bacteria</taxon>
        <taxon>Pseudomonadati</taxon>
        <taxon>Pseudomonadota</taxon>
        <taxon>Betaproteobacteria</taxon>
        <taxon>Burkholderiales</taxon>
        <taxon>Burkholderiaceae</taxon>
        <taxon>Burkholderia</taxon>
        <taxon>Burkholderia cepacia complex</taxon>
    </lineage>
</organism>
<evidence type="ECO:0000313" key="3">
    <source>
        <dbReference type="Proteomes" id="UP000070119"/>
    </source>
</evidence>
<proteinExistence type="predicted"/>
<accession>A0AA40UUC0</accession>
<evidence type="ECO:0000313" key="2">
    <source>
        <dbReference type="EMBL" id="KWZ52064.1"/>
    </source>
</evidence>